<dbReference type="SUPFAM" id="SSF56176">
    <property type="entry name" value="FAD-binding/transporter-associated domain-like"/>
    <property type="match status" value="1"/>
</dbReference>
<dbReference type="PANTHER" id="PTHR22777">
    <property type="entry name" value="HEMOLYSIN-RELATED"/>
    <property type="match status" value="1"/>
</dbReference>
<dbReference type="AlphaFoldDB" id="A0A0F9P016"/>
<dbReference type="FunFam" id="3.10.580.10:FF:000002">
    <property type="entry name" value="Magnesium/cobalt efflux protein CorC"/>
    <property type="match status" value="1"/>
</dbReference>
<dbReference type="InterPro" id="IPR044751">
    <property type="entry name" value="Ion_transp-like_CBS"/>
</dbReference>
<evidence type="ECO:0000256" key="1">
    <source>
        <dbReference type="ARBA" id="ARBA00004651"/>
    </source>
</evidence>
<dbReference type="Pfam" id="PF00571">
    <property type="entry name" value="CBS"/>
    <property type="match status" value="2"/>
</dbReference>
<evidence type="ECO:0000256" key="7">
    <source>
        <dbReference type="ARBA" id="ARBA00023122"/>
    </source>
</evidence>
<comment type="similarity">
    <text evidence="2">Belongs to the UPF0053 family.</text>
</comment>
<dbReference type="PROSITE" id="PS51371">
    <property type="entry name" value="CBS"/>
    <property type="match status" value="2"/>
</dbReference>
<evidence type="ECO:0000259" key="10">
    <source>
        <dbReference type="PROSITE" id="PS51371"/>
    </source>
</evidence>
<keyword evidence="5" id="KW-0677">Repeat</keyword>
<dbReference type="CDD" id="cd04590">
    <property type="entry name" value="CBS_pair_CorC_HlyC_assoc"/>
    <property type="match status" value="1"/>
</dbReference>
<reference evidence="11" key="1">
    <citation type="journal article" date="2015" name="Nature">
        <title>Complex archaea that bridge the gap between prokaryotes and eukaryotes.</title>
        <authorList>
            <person name="Spang A."/>
            <person name="Saw J.H."/>
            <person name="Jorgensen S.L."/>
            <person name="Zaremba-Niedzwiedzka K."/>
            <person name="Martijn J."/>
            <person name="Lind A.E."/>
            <person name="van Eijk R."/>
            <person name="Schleper C."/>
            <person name="Guy L."/>
            <person name="Ettema T.J."/>
        </authorList>
    </citation>
    <scope>NUCLEOTIDE SEQUENCE</scope>
</reference>
<dbReference type="InterPro" id="IPR046342">
    <property type="entry name" value="CBS_dom_sf"/>
</dbReference>
<evidence type="ECO:0000256" key="6">
    <source>
        <dbReference type="ARBA" id="ARBA00022989"/>
    </source>
</evidence>
<dbReference type="InterPro" id="IPR002550">
    <property type="entry name" value="CNNM"/>
</dbReference>
<name>A0A0F9P016_9ZZZZ</name>
<dbReference type="Pfam" id="PF03471">
    <property type="entry name" value="CorC_HlyC"/>
    <property type="match status" value="1"/>
</dbReference>
<dbReference type="InterPro" id="IPR005170">
    <property type="entry name" value="Transptr-assoc_dom"/>
</dbReference>
<dbReference type="InterPro" id="IPR016169">
    <property type="entry name" value="FAD-bd_PCMH_sub2"/>
</dbReference>
<feature type="domain" description="CBS" evidence="10">
    <location>
        <begin position="261"/>
        <end position="318"/>
    </location>
</feature>
<sequence length="407" mass="47355">MEIEYFEWVGFFFSFLAAFLFSLFHLSLGSFSKISLSRFLEDKEKQYRLKILNIYDEIKIAVEFMRILFIIAFLIYLYIIFPHLMFWPLWLFLISLAIYFIFFDLVPRLLNSLSSKRILGFFLPSYRLAYFIASPILFIKKIRPSGEEKDELREASDEEIQAFIDEAKEEGIIEKEEGVLLKSVVEFGDTVVREIMTPRVDIACIPKDSVIQKLRDLVIQVKHSRIPVYKDKIDNIEGMVIAKDLLEYADDKLKNNPIEPLIREAYFVVESMKVAELLKELQKRKQKLAVVVDEHGGVSGLVTMEDLVEEIVGEIQDEYDIDKARIVEKGPFDYVVSGDAEVEEIEELFDLEFAEEGYLTVGGLITHHLERLPEQGEKLQIKGLSLEVLEVDQKRIKKLRIKKQTET</sequence>
<evidence type="ECO:0000313" key="11">
    <source>
        <dbReference type="EMBL" id="KKN25100.1"/>
    </source>
</evidence>
<feature type="transmembrane region" description="Helical" evidence="9">
    <location>
        <begin position="118"/>
        <end position="139"/>
    </location>
</feature>
<dbReference type="EMBL" id="LAZR01002829">
    <property type="protein sequence ID" value="KKN25100.1"/>
    <property type="molecule type" value="Genomic_DNA"/>
</dbReference>
<proteinExistence type="inferred from homology"/>
<comment type="subcellular location">
    <subcellularLocation>
        <location evidence="1">Cell membrane</location>
        <topology evidence="1">Multi-pass membrane protein</topology>
    </subcellularLocation>
</comment>
<protein>
    <recommendedName>
        <fullName evidence="10">CBS domain-containing protein</fullName>
    </recommendedName>
</protein>
<dbReference type="InterPro" id="IPR036318">
    <property type="entry name" value="FAD-bd_PCMH-like_sf"/>
</dbReference>
<keyword evidence="6 9" id="KW-1133">Transmembrane helix</keyword>
<organism evidence="11">
    <name type="scientific">marine sediment metagenome</name>
    <dbReference type="NCBI Taxonomy" id="412755"/>
    <lineage>
        <taxon>unclassified sequences</taxon>
        <taxon>metagenomes</taxon>
        <taxon>ecological metagenomes</taxon>
    </lineage>
</organism>
<keyword evidence="4 9" id="KW-0812">Transmembrane</keyword>
<evidence type="ECO:0000256" key="4">
    <source>
        <dbReference type="ARBA" id="ARBA00022692"/>
    </source>
</evidence>
<feature type="transmembrane region" description="Helical" evidence="9">
    <location>
        <begin position="6"/>
        <end position="28"/>
    </location>
</feature>
<keyword evidence="7" id="KW-0129">CBS domain</keyword>
<dbReference type="Gene3D" id="3.30.465.10">
    <property type="match status" value="1"/>
</dbReference>
<dbReference type="Pfam" id="PF01595">
    <property type="entry name" value="CNNM"/>
    <property type="match status" value="1"/>
</dbReference>
<dbReference type="Gene3D" id="3.10.580.10">
    <property type="entry name" value="CBS-domain"/>
    <property type="match status" value="1"/>
</dbReference>
<dbReference type="PANTHER" id="PTHR22777:SF32">
    <property type="entry name" value="UPF0053 INNER MEMBRANE PROTEIN YFJD"/>
    <property type="match status" value="1"/>
</dbReference>
<dbReference type="GO" id="GO:0005886">
    <property type="term" value="C:plasma membrane"/>
    <property type="evidence" value="ECO:0007669"/>
    <property type="project" value="UniProtKB-SubCell"/>
</dbReference>
<dbReference type="InterPro" id="IPR000644">
    <property type="entry name" value="CBS_dom"/>
</dbReference>
<feature type="domain" description="CBS" evidence="10">
    <location>
        <begin position="196"/>
        <end position="258"/>
    </location>
</feature>
<evidence type="ECO:0000256" key="5">
    <source>
        <dbReference type="ARBA" id="ARBA00022737"/>
    </source>
</evidence>
<evidence type="ECO:0000256" key="3">
    <source>
        <dbReference type="ARBA" id="ARBA00022475"/>
    </source>
</evidence>
<evidence type="ECO:0000256" key="8">
    <source>
        <dbReference type="ARBA" id="ARBA00023136"/>
    </source>
</evidence>
<dbReference type="GO" id="GO:0050660">
    <property type="term" value="F:flavin adenine dinucleotide binding"/>
    <property type="evidence" value="ECO:0007669"/>
    <property type="project" value="InterPro"/>
</dbReference>
<dbReference type="SMART" id="SM01091">
    <property type="entry name" value="CorC_HlyC"/>
    <property type="match status" value="1"/>
</dbReference>
<gene>
    <name evidence="11" type="ORF">LCGC14_0888140</name>
</gene>
<dbReference type="SUPFAM" id="SSF54631">
    <property type="entry name" value="CBS-domain pair"/>
    <property type="match status" value="1"/>
</dbReference>
<keyword evidence="8 9" id="KW-0472">Membrane</keyword>
<keyword evidence="3" id="KW-1003">Cell membrane</keyword>
<accession>A0A0F9P016</accession>
<evidence type="ECO:0000256" key="9">
    <source>
        <dbReference type="SAM" id="Phobius"/>
    </source>
</evidence>
<evidence type="ECO:0000256" key="2">
    <source>
        <dbReference type="ARBA" id="ARBA00006337"/>
    </source>
</evidence>
<feature type="transmembrane region" description="Helical" evidence="9">
    <location>
        <begin position="87"/>
        <end position="106"/>
    </location>
</feature>
<feature type="transmembrane region" description="Helical" evidence="9">
    <location>
        <begin position="60"/>
        <end position="81"/>
    </location>
</feature>
<comment type="caution">
    <text evidence="11">The sequence shown here is derived from an EMBL/GenBank/DDBJ whole genome shotgun (WGS) entry which is preliminary data.</text>
</comment>